<dbReference type="Pfam" id="PF21345">
    <property type="entry name" value="PcRGLX_2nd"/>
    <property type="match status" value="1"/>
</dbReference>
<feature type="domain" description="PcRGLX/YetA-like N-terminal RIFT barrel" evidence="2">
    <location>
        <begin position="44"/>
        <end position="121"/>
    </location>
</feature>
<dbReference type="PANTHER" id="PTHR40081:SF1">
    <property type="entry name" value="TAT PATHWAY SIGNAL SEQUENCE DOMAIN PROTEIN"/>
    <property type="match status" value="1"/>
</dbReference>
<dbReference type="InterPro" id="IPR006311">
    <property type="entry name" value="TAT_signal"/>
</dbReference>
<dbReference type="PANTHER" id="PTHR40081">
    <property type="entry name" value="CONCANAVALIN A-LIKE LECTIN/GLUCANASE"/>
    <property type="match status" value="1"/>
</dbReference>
<dbReference type="InterPro" id="IPR048331">
    <property type="entry name" value="PcRGLX/YetA_3rd"/>
</dbReference>
<dbReference type="Pfam" id="PF19501">
    <property type="entry name" value="PcRGLX_1st"/>
    <property type="match status" value="1"/>
</dbReference>
<sequence>MSASSEFARRGFLAGAGVTAATPFLTRGAEAGASPQGDGESGEPTELHWLGRAPAAPTTTAWGVPWPRGKVSADTPFALTTADGDPVPVQSWPLAYWPDGTLKWSGHAVAAGAAADGYRLAPGEPAAPDDAVRVSEHGDEIRLTNGTVEVRLGRRGPQAIRSVRRGERVTAENGRLALLVQDRPDGEHAEPRRTEWSGVVEEAEIEQRGPVRAVVKLSGRYRRDHGRNRGAGGRKMLPWSMRVYLASGDESMSLVHNFYWDADSGHVFVRGMGLRLGVPMTDDAHNRHVRFGTATGGVWGEPVRVLTGLRRDPGEAVRRAQYAGKATPPPAEWSEEVRGGYRKLALWNDFALFQDSSEHFAVWKRTSSESSWLRNAGRGHRAAGFGYVGGASGGLGVGMHDFWRRFPRSLDVRGAAGDTATVTLWSYSPHGEAMDLRHYDTEAHGLGLAYEDVQEGLSSPEGIARSTEMRLWALDSTPSRERVVRLSEVVDSPPRLVAAPERYHRAGVFGRWSLPDRTSERKAELEDSLERDVAFYAGQVDQRQWYGFWDHGDVMHTYDGDRHEWRYDVGGYAWDNGELGTDAMLWYAFLRSGDPQAFRLARAMTKHLSEVDTHHTGRFAGLGSRHNVSHWGGGAKEARVSESFTKRFCYYLTADELLGELMRSSLRADRTMVRLPPLRNVLEPQDRVPTRLRIGPDWYALVSNWMTEWERTGDTRWRDRIVTGMRDIAAFPAGLFTGEAGGAVGFDPETAHLTNLGKGDYEGGYNLSMAFCGEQILWEALDLVDVPEFRRTLLDFARYVQAPAEEKIDRFGFDFDPGVFGTIYSRVTAWAGEQLDEPWLRRRGWQRFTSDPNGRPWPEPVRVDGAAVASPVDEIPTNRSQNQSGDFTVCGTNDAAQRGLAIVSLLAIAPDEAP</sequence>
<dbReference type="InterPro" id="IPR048329">
    <property type="entry name" value="PcRGLX_1st"/>
</dbReference>
<dbReference type="PROSITE" id="PS51318">
    <property type="entry name" value="TAT"/>
    <property type="match status" value="1"/>
</dbReference>
<protein>
    <recommendedName>
        <fullName evidence="7">Tat (Twin-arginine translocation) pathway signal sequence</fullName>
    </recommendedName>
</protein>
<evidence type="ECO:0000313" key="6">
    <source>
        <dbReference type="Proteomes" id="UP000199497"/>
    </source>
</evidence>
<name>A0A1H0RYJ6_9ACTN</name>
<dbReference type="STRING" id="405564.SAMN04487905_103270"/>
<feature type="domain" description="PcRGLX/YetA-like central beta-sandwich" evidence="3">
    <location>
        <begin position="132"/>
        <end position="487"/>
    </location>
</feature>
<organism evidence="5 6">
    <name type="scientific">Actinopolyspora xinjiangensis</name>
    <dbReference type="NCBI Taxonomy" id="405564"/>
    <lineage>
        <taxon>Bacteria</taxon>
        <taxon>Bacillati</taxon>
        <taxon>Actinomycetota</taxon>
        <taxon>Actinomycetes</taxon>
        <taxon>Actinopolysporales</taxon>
        <taxon>Actinopolysporaceae</taxon>
        <taxon>Actinopolyspora</taxon>
    </lineage>
</organism>
<dbReference type="InterPro" id="IPR048330">
    <property type="entry name" value="PcRGLX/YetA_2nd"/>
</dbReference>
<dbReference type="InterPro" id="IPR045793">
    <property type="entry name" value="PcRGLX/YetA-like"/>
</dbReference>
<evidence type="ECO:0000259" key="4">
    <source>
        <dbReference type="Pfam" id="PF21346"/>
    </source>
</evidence>
<dbReference type="EMBL" id="FNJR01000003">
    <property type="protein sequence ID" value="SDP34086.1"/>
    <property type="molecule type" value="Genomic_DNA"/>
</dbReference>
<proteinExistence type="predicted"/>
<evidence type="ECO:0000259" key="3">
    <source>
        <dbReference type="Pfam" id="PF21345"/>
    </source>
</evidence>
<dbReference type="OrthoDB" id="262615at2"/>
<gene>
    <name evidence="5" type="ORF">SAMN04487905_103270</name>
</gene>
<feature type="region of interest" description="Disordered" evidence="1">
    <location>
        <begin position="27"/>
        <end position="47"/>
    </location>
</feature>
<dbReference type="Pfam" id="PF21346">
    <property type="entry name" value="PcRGLX_3rd"/>
    <property type="match status" value="1"/>
</dbReference>
<dbReference type="Proteomes" id="UP000199497">
    <property type="component" value="Unassembled WGS sequence"/>
</dbReference>
<evidence type="ECO:0000256" key="1">
    <source>
        <dbReference type="SAM" id="MobiDB-lite"/>
    </source>
</evidence>
<reference evidence="6" key="1">
    <citation type="submission" date="2016-10" db="EMBL/GenBank/DDBJ databases">
        <authorList>
            <person name="Varghese N."/>
            <person name="Submissions S."/>
        </authorList>
    </citation>
    <scope>NUCLEOTIDE SEQUENCE [LARGE SCALE GENOMIC DNA]</scope>
    <source>
        <strain evidence="6">DSM 46732</strain>
    </source>
</reference>
<evidence type="ECO:0000259" key="2">
    <source>
        <dbReference type="Pfam" id="PF19501"/>
    </source>
</evidence>
<accession>A0A1H0RYJ6</accession>
<evidence type="ECO:0008006" key="7">
    <source>
        <dbReference type="Google" id="ProtNLM"/>
    </source>
</evidence>
<dbReference type="AlphaFoldDB" id="A0A1H0RYJ6"/>
<feature type="domain" description="PcRGLX/YetA-like C-terminal alpha/alpha toroid" evidence="4">
    <location>
        <begin position="493"/>
        <end position="913"/>
    </location>
</feature>
<keyword evidence="6" id="KW-1185">Reference proteome</keyword>
<evidence type="ECO:0000313" key="5">
    <source>
        <dbReference type="EMBL" id="SDP34086.1"/>
    </source>
</evidence>
<dbReference type="RefSeq" id="WP_092599689.1">
    <property type="nucleotide sequence ID" value="NZ_FNJR01000003.1"/>
</dbReference>